<comment type="caution">
    <text evidence="1">The sequence shown here is derived from an EMBL/GenBank/DDBJ whole genome shotgun (WGS) entry which is preliminary data.</text>
</comment>
<sequence length="260" mass="29413">MTAPHETTLVHTRLSRCALEVEDSRAFWARTDGATSVSAQQAFDEYWFGARSLARVEVLLANMRARFSAFPAALAVLHRWQHMLPETRRVICHWHLQLSDPLYRRFTGIYLAERRAGARPEVTRDLVATWVGLHGPSHWTMTMRIQFASKLLSAAYSATVVTSNRDPRPIGTPRVPDEALEYLLYLLRETEFEGSLLDNPYLRSVGLDGTLLEERLRGLPGLAFRRQGDLTDFGWRHQDLLAWAAATLRDGTSRLAGAAL</sequence>
<gene>
    <name evidence="1" type="ORF">DPM19_09725</name>
</gene>
<dbReference type="Gene3D" id="1.10.3540.10">
    <property type="entry name" value="uncharacterized protein from magnetospirillum magneticum domain"/>
    <property type="match status" value="1"/>
</dbReference>
<organism evidence="1 2">
    <name type="scientific">Actinomadura craniellae</name>
    <dbReference type="NCBI Taxonomy" id="2231787"/>
    <lineage>
        <taxon>Bacteria</taxon>
        <taxon>Bacillati</taxon>
        <taxon>Actinomycetota</taxon>
        <taxon>Actinomycetes</taxon>
        <taxon>Streptosporangiales</taxon>
        <taxon>Thermomonosporaceae</taxon>
        <taxon>Actinomadura</taxon>
    </lineage>
</organism>
<dbReference type="InterPro" id="IPR023137">
    <property type="entry name" value="BrxA_sf"/>
</dbReference>
<proteinExistence type="predicted"/>
<evidence type="ECO:0000313" key="1">
    <source>
        <dbReference type="EMBL" id="RAY15020.1"/>
    </source>
</evidence>
<protein>
    <submittedName>
        <fullName evidence="1">DUF1819 domain-containing protein</fullName>
    </submittedName>
</protein>
<reference evidence="1 2" key="1">
    <citation type="submission" date="2018-06" db="EMBL/GenBank/DDBJ databases">
        <title>Actinomadura craniellae sp. nov. isolated from marine sponge Craniella sp.</title>
        <authorList>
            <person name="Li L."/>
            <person name="Xu Q.H."/>
            <person name="Lin H.W."/>
            <person name="Lu Y.H."/>
        </authorList>
    </citation>
    <scope>NUCLEOTIDE SEQUENCE [LARGE SCALE GENOMIC DNA]</scope>
    <source>
        <strain evidence="1 2">LHW63021</strain>
    </source>
</reference>
<name>A0A365H7C8_9ACTN</name>
<dbReference type="Proteomes" id="UP000251891">
    <property type="component" value="Unassembled WGS sequence"/>
</dbReference>
<evidence type="ECO:0000313" key="2">
    <source>
        <dbReference type="Proteomes" id="UP000251891"/>
    </source>
</evidence>
<accession>A0A365H7C8</accession>
<dbReference type="OrthoDB" id="572368at2"/>
<keyword evidence="2" id="KW-1185">Reference proteome</keyword>
<dbReference type="AlphaFoldDB" id="A0A365H7C8"/>
<dbReference type="EMBL" id="QLYX01000004">
    <property type="protein sequence ID" value="RAY15020.1"/>
    <property type="molecule type" value="Genomic_DNA"/>
</dbReference>